<name>A0AC58UVQ9_CHACN</name>
<evidence type="ECO:0000313" key="2">
    <source>
        <dbReference type="RefSeq" id="XP_075209660.1"/>
    </source>
</evidence>
<proteinExistence type="predicted"/>
<sequence length="963" mass="107816">MSRNYSYERSPDDFKSRQDVYLDSESVYLRDHAVYRPRARSSRSEPSRFSSSSTTSSSRASDTSGFDPVNVQSLLSSCGLDTTDLSLLAELPEHLITVETLPHLLSKIKETKSTRASSSRSPKSELYPDHPKHDWEVRNRTQVVEYPLHRSARPTYPLPREQVADWQDRWGNPRKTSTTTDLCLSTDSTYTGSYDRVRLEDASYSGLAQTSESQEFRTTTASQSRADYTSRNVDPSRQRKRDTHPKVPTRKEASDFLGRVPPVFPYACVLCDITVLSEKDWSVHISGAQHANSQLTVLQRYPEWDQQLASARRAERPREGDRSSRSLPKSSQNKGDPSNNRNRRDTKKETEKKKGSGKVVIVKFAVNSIDETYLKNLLGQFGAIIKVMMLRTLAFVEMGSKDQSEDIVKYFSSNPLKVKGNPVEFSVSTSMNLLQGSRVVSFYPLPSGDGISSEIMAVAKRFGPVKNSFFLPSRGFVEMTASEDAEKLVEHYAVSPLKLQGKTIKIAFSTEYEKLADVKEEDRSSLRSGALPRSSNRRSRSPTKRQQSPRKHSPAPKRRCSETRRSKEKTRSSRSLSSKERDAGHGSRQSSKERPSSSSSSQTVSRTAESDKDLEERVATPPNNVADDNKEDEGPEVTDMDSDLEGMEVIADDGVELREEDEPVEGPRTEEQVRESKCGEASNEDELRQKRTVGRSLSDERETPHSQTEEKPQDSADGLTEGCDKGPSAPAVETKSFAKSAQETENKEREQKGQVQEVDEEESDFLQCLENCITLDELEEVPDSDADSEKRLQRQSSNEQNVKEVKNTNQDHTAGIAAEKQSVDKAPTDSKQVKPMKTCDRPEEKEKQSNSTPTSKTEAQDCNTGKESGSNCHTATANGNVKRTLDASDGKPAPKKEPVDSALEPYNPNNPVGREFVRPVVGYFCNLCNVIYASEEEAKEEHCSTLSHYQKLKEHMEKRNGST</sequence>
<protein>
    <submittedName>
        <fullName evidence="2">LOW QUALITY PROTEIN: matrin-3</fullName>
    </submittedName>
</protein>
<organism evidence="1 2">
    <name type="scientific">Chanos chanos</name>
    <name type="common">Milkfish</name>
    <name type="synonym">Mugil chanos</name>
    <dbReference type="NCBI Taxonomy" id="29144"/>
    <lineage>
        <taxon>Eukaryota</taxon>
        <taxon>Metazoa</taxon>
        <taxon>Chordata</taxon>
        <taxon>Craniata</taxon>
        <taxon>Vertebrata</taxon>
        <taxon>Euteleostomi</taxon>
        <taxon>Actinopterygii</taxon>
        <taxon>Neopterygii</taxon>
        <taxon>Teleostei</taxon>
        <taxon>Ostariophysi</taxon>
        <taxon>Gonorynchiformes</taxon>
        <taxon>Chanidae</taxon>
        <taxon>Chanos</taxon>
    </lineage>
</organism>
<reference evidence="2" key="1">
    <citation type="submission" date="2025-08" db="UniProtKB">
        <authorList>
            <consortium name="RefSeq"/>
        </authorList>
    </citation>
    <scope>IDENTIFICATION</scope>
</reference>
<accession>A0AC58UVQ9</accession>
<dbReference type="RefSeq" id="XP_075209660.1">
    <property type="nucleotide sequence ID" value="XM_075353545.1"/>
</dbReference>
<evidence type="ECO:0000313" key="1">
    <source>
        <dbReference type="Proteomes" id="UP000504632"/>
    </source>
</evidence>
<keyword evidence="1" id="KW-1185">Reference proteome</keyword>
<gene>
    <name evidence="2" type="primary">LOC115805101</name>
</gene>
<dbReference type="Proteomes" id="UP000504632">
    <property type="component" value="Chromosome 2"/>
</dbReference>